<dbReference type="Proteomes" id="UP001345963">
    <property type="component" value="Unassembled WGS sequence"/>
</dbReference>
<accession>A0ABU7A806</accession>
<proteinExistence type="predicted"/>
<evidence type="ECO:0000313" key="2">
    <source>
        <dbReference type="Proteomes" id="UP001345963"/>
    </source>
</evidence>
<evidence type="ECO:0000313" key="1">
    <source>
        <dbReference type="EMBL" id="MED6233894.1"/>
    </source>
</evidence>
<sequence>MRLPSSCMRIGPIQTQNVTGCNDILLVVQLRRNCMNAVAAELKGFPRGRSGSVQQKGRAQAEVCRLLKRRLVGERGPCSGQGLSKKSSAFQALCLSKDPVSS</sequence>
<keyword evidence="2" id="KW-1185">Reference proteome</keyword>
<protein>
    <submittedName>
        <fullName evidence="1">Uncharacterized protein</fullName>
    </submittedName>
</protein>
<name>A0ABU7A806_9TELE</name>
<reference evidence="1 2" key="1">
    <citation type="submission" date="2021-07" db="EMBL/GenBank/DDBJ databases">
        <authorList>
            <person name="Palmer J.M."/>
        </authorList>
    </citation>
    <scope>NUCLEOTIDE SEQUENCE [LARGE SCALE GENOMIC DNA]</scope>
    <source>
        <strain evidence="1 2">AT_MEX2019</strain>
        <tissue evidence="1">Muscle</tissue>
    </source>
</reference>
<comment type="caution">
    <text evidence="1">The sequence shown here is derived from an EMBL/GenBank/DDBJ whole genome shotgun (WGS) entry which is preliminary data.</text>
</comment>
<gene>
    <name evidence="1" type="ORF">ATANTOWER_018732</name>
</gene>
<organism evidence="1 2">
    <name type="scientific">Ataeniobius toweri</name>
    <dbReference type="NCBI Taxonomy" id="208326"/>
    <lineage>
        <taxon>Eukaryota</taxon>
        <taxon>Metazoa</taxon>
        <taxon>Chordata</taxon>
        <taxon>Craniata</taxon>
        <taxon>Vertebrata</taxon>
        <taxon>Euteleostomi</taxon>
        <taxon>Actinopterygii</taxon>
        <taxon>Neopterygii</taxon>
        <taxon>Teleostei</taxon>
        <taxon>Neoteleostei</taxon>
        <taxon>Acanthomorphata</taxon>
        <taxon>Ovalentaria</taxon>
        <taxon>Atherinomorphae</taxon>
        <taxon>Cyprinodontiformes</taxon>
        <taxon>Goodeidae</taxon>
        <taxon>Ataeniobius</taxon>
    </lineage>
</organism>
<dbReference type="EMBL" id="JAHUTI010003895">
    <property type="protein sequence ID" value="MED6233894.1"/>
    <property type="molecule type" value="Genomic_DNA"/>
</dbReference>